<dbReference type="Gene3D" id="2.40.160.20">
    <property type="match status" value="1"/>
</dbReference>
<evidence type="ECO:0000259" key="3">
    <source>
        <dbReference type="Pfam" id="PF13505"/>
    </source>
</evidence>
<organism evidence="4 5">
    <name type="scientific">Shewanella canadensis</name>
    <dbReference type="NCBI Taxonomy" id="271096"/>
    <lineage>
        <taxon>Bacteria</taxon>
        <taxon>Pseudomonadati</taxon>
        <taxon>Pseudomonadota</taxon>
        <taxon>Gammaproteobacteria</taxon>
        <taxon>Alteromonadales</taxon>
        <taxon>Shewanellaceae</taxon>
        <taxon>Shewanella</taxon>
    </lineage>
</organism>
<evidence type="ECO:0000256" key="1">
    <source>
        <dbReference type="ARBA" id="ARBA00022729"/>
    </source>
</evidence>
<feature type="domain" description="Outer membrane protein beta-barrel" evidence="3">
    <location>
        <begin position="23"/>
        <end position="284"/>
    </location>
</feature>
<dbReference type="InterPro" id="IPR027385">
    <property type="entry name" value="Beta-barrel_OMP"/>
</dbReference>
<reference evidence="4 5" key="1">
    <citation type="submission" date="2018-12" db="EMBL/GenBank/DDBJ databases">
        <authorList>
            <person name="Yu L."/>
        </authorList>
    </citation>
    <scope>NUCLEOTIDE SEQUENCE [LARGE SCALE GENOMIC DNA]</scope>
    <source>
        <strain evidence="4 5">HAW-EB2</strain>
    </source>
</reference>
<keyword evidence="5" id="KW-1185">Reference proteome</keyword>
<keyword evidence="2" id="KW-0812">Transmembrane</keyword>
<name>A0A3S0RX87_9GAMM</name>
<sequence>MKCLHTEAEESLFFVAIKTLVSCSLLLSSFMTLADESRLRIAVGGFYSISDSGMEVTNPLTDESFELDFESDLKLTESEFLPFFAVSYWFNGHHGVYLDWKRLHRDATNLNITTPFEYEHPETGDKYLVQSGSVITTTFNVDIARIGYGYDFYRDDEWDLILTAGLHVMWFELGFTGDIAACVDNNCGSVALEPDNIVFTDATAPLPDIGVVANYQFADGWRLGTQAQYFYLSLDNISGRLVDLSVGVEYTFRDSFATELSYKYYKVSADIEDDNSTLKLHYSFRGPMLTLSYTF</sequence>
<dbReference type="AlphaFoldDB" id="A0A3S0RX87"/>
<gene>
    <name evidence="4" type="ORF">EKG38_12750</name>
</gene>
<dbReference type="InterPro" id="IPR011250">
    <property type="entry name" value="OMP/PagP_B-barrel"/>
</dbReference>
<feature type="transmembrane region" description="Helical" evidence="2">
    <location>
        <begin position="12"/>
        <end position="34"/>
    </location>
</feature>
<comment type="caution">
    <text evidence="4">The sequence shown here is derived from an EMBL/GenBank/DDBJ whole genome shotgun (WGS) entry which is preliminary data.</text>
</comment>
<keyword evidence="1" id="KW-0732">Signal</keyword>
<dbReference type="Pfam" id="PF13505">
    <property type="entry name" value="OMP_b-brl"/>
    <property type="match status" value="1"/>
</dbReference>
<dbReference type="EMBL" id="RXNU01000006">
    <property type="protein sequence ID" value="RTR38386.1"/>
    <property type="molecule type" value="Genomic_DNA"/>
</dbReference>
<accession>A0A3S0RX87</accession>
<dbReference type="SUPFAM" id="SSF56925">
    <property type="entry name" value="OMPA-like"/>
    <property type="match status" value="2"/>
</dbReference>
<evidence type="ECO:0000256" key="2">
    <source>
        <dbReference type="SAM" id="Phobius"/>
    </source>
</evidence>
<keyword evidence="2" id="KW-0472">Membrane</keyword>
<dbReference type="RefSeq" id="WP_126520629.1">
    <property type="nucleotide sequence ID" value="NZ_RXNU01000006.1"/>
</dbReference>
<evidence type="ECO:0000313" key="4">
    <source>
        <dbReference type="EMBL" id="RTR38386.1"/>
    </source>
</evidence>
<dbReference type="OrthoDB" id="7056944at2"/>
<evidence type="ECO:0000313" key="5">
    <source>
        <dbReference type="Proteomes" id="UP000267448"/>
    </source>
</evidence>
<proteinExistence type="predicted"/>
<dbReference type="Proteomes" id="UP000267448">
    <property type="component" value="Unassembled WGS sequence"/>
</dbReference>
<protein>
    <recommendedName>
        <fullName evidence="3">Outer membrane protein beta-barrel domain-containing protein</fullName>
    </recommendedName>
</protein>
<keyword evidence="2" id="KW-1133">Transmembrane helix</keyword>